<dbReference type="HOGENOM" id="CLU_002220_0_0_1"/>
<evidence type="ECO:0000256" key="1">
    <source>
        <dbReference type="ARBA" id="ARBA00022450"/>
    </source>
</evidence>
<dbReference type="PROSITE" id="PS00012">
    <property type="entry name" value="PHOSPHOPANTETHEINE"/>
    <property type="match status" value="1"/>
</dbReference>
<organism evidence="5 6">
    <name type="scientific">Dactylellina haptotyla (strain CBS 200.50)</name>
    <name type="common">Nematode-trapping fungus</name>
    <name type="synonym">Monacrosporium haptotylum</name>
    <dbReference type="NCBI Taxonomy" id="1284197"/>
    <lineage>
        <taxon>Eukaryota</taxon>
        <taxon>Fungi</taxon>
        <taxon>Dikarya</taxon>
        <taxon>Ascomycota</taxon>
        <taxon>Pezizomycotina</taxon>
        <taxon>Orbiliomycetes</taxon>
        <taxon>Orbiliales</taxon>
        <taxon>Orbiliaceae</taxon>
        <taxon>Dactylellina</taxon>
    </lineage>
</organism>
<name>S7ZZT3_DACHA</name>
<keyword evidence="3" id="KW-1133">Transmembrane helix</keyword>
<dbReference type="InterPro" id="IPR036736">
    <property type="entry name" value="ACP-like_sf"/>
</dbReference>
<dbReference type="Proteomes" id="UP000015100">
    <property type="component" value="Unassembled WGS sequence"/>
</dbReference>
<dbReference type="InterPro" id="IPR013120">
    <property type="entry name" value="FAR_NAD-bd"/>
</dbReference>
<keyword evidence="2" id="KW-0597">Phosphoprotein</keyword>
<dbReference type="PROSITE" id="PS00455">
    <property type="entry name" value="AMP_BINDING"/>
    <property type="match status" value="1"/>
</dbReference>
<dbReference type="PROSITE" id="PS50075">
    <property type="entry name" value="CARRIER"/>
    <property type="match status" value="1"/>
</dbReference>
<dbReference type="SUPFAM" id="SSF47336">
    <property type="entry name" value="ACP-like"/>
    <property type="match status" value="1"/>
</dbReference>
<dbReference type="Gene3D" id="3.40.50.12780">
    <property type="entry name" value="N-terminal domain of ligase-like"/>
    <property type="match status" value="1"/>
</dbReference>
<keyword evidence="6" id="KW-1185">Reference proteome</keyword>
<reference evidence="6" key="2">
    <citation type="submission" date="2013-04" db="EMBL/GenBank/DDBJ databases">
        <title>Genomic mechanisms accounting for the adaptation to parasitism in nematode-trapping fungi.</title>
        <authorList>
            <person name="Ahren D.G."/>
        </authorList>
    </citation>
    <scope>NUCLEOTIDE SEQUENCE [LARGE SCALE GENOMIC DNA]</scope>
    <source>
        <strain evidence="6">CBS 200.50</strain>
    </source>
</reference>
<evidence type="ECO:0000256" key="2">
    <source>
        <dbReference type="ARBA" id="ARBA00022553"/>
    </source>
</evidence>
<dbReference type="eggNOG" id="KOG1178">
    <property type="taxonomic scope" value="Eukaryota"/>
</dbReference>
<dbReference type="EMBL" id="AQGS01000958">
    <property type="protein sequence ID" value="EPS36265.1"/>
    <property type="molecule type" value="Genomic_DNA"/>
</dbReference>
<dbReference type="Pfam" id="PF00501">
    <property type="entry name" value="AMP-binding"/>
    <property type="match status" value="1"/>
</dbReference>
<dbReference type="InterPro" id="IPR051414">
    <property type="entry name" value="Adenylate-forming_Reductase"/>
</dbReference>
<dbReference type="AlphaFoldDB" id="S7ZZT3"/>
<comment type="caution">
    <text evidence="5">The sequence shown here is derived from an EMBL/GenBank/DDBJ whole genome shotgun (WGS) entry which is preliminary data.</text>
</comment>
<proteinExistence type="predicted"/>
<dbReference type="Pfam" id="PF00550">
    <property type="entry name" value="PP-binding"/>
    <property type="match status" value="1"/>
</dbReference>
<dbReference type="Pfam" id="PF23562">
    <property type="entry name" value="AMP-binding_C_3"/>
    <property type="match status" value="1"/>
</dbReference>
<keyword evidence="3" id="KW-0472">Membrane</keyword>
<protein>
    <recommendedName>
        <fullName evidence="4">Carrier domain-containing protein</fullName>
    </recommendedName>
</protein>
<dbReference type="SUPFAM" id="SSF56801">
    <property type="entry name" value="Acetyl-CoA synthetase-like"/>
    <property type="match status" value="1"/>
</dbReference>
<dbReference type="Gene3D" id="1.10.1200.10">
    <property type="entry name" value="ACP-like"/>
    <property type="match status" value="1"/>
</dbReference>
<dbReference type="PANTHER" id="PTHR43439">
    <property type="entry name" value="PHENYLACETATE-COENZYME A LIGASE"/>
    <property type="match status" value="1"/>
</dbReference>
<evidence type="ECO:0000313" key="5">
    <source>
        <dbReference type="EMBL" id="EPS36265.1"/>
    </source>
</evidence>
<dbReference type="InterPro" id="IPR042099">
    <property type="entry name" value="ANL_N_sf"/>
</dbReference>
<dbReference type="InterPro" id="IPR000873">
    <property type="entry name" value="AMP-dep_synth/lig_dom"/>
</dbReference>
<gene>
    <name evidence="5" type="ORF">H072_10357</name>
</gene>
<dbReference type="PANTHER" id="PTHR43439:SF2">
    <property type="entry name" value="ENZYME, PUTATIVE (JCVI)-RELATED"/>
    <property type="match status" value="1"/>
</dbReference>
<evidence type="ECO:0000259" key="4">
    <source>
        <dbReference type="PROSITE" id="PS50075"/>
    </source>
</evidence>
<evidence type="ECO:0000313" key="6">
    <source>
        <dbReference type="Proteomes" id="UP000015100"/>
    </source>
</evidence>
<keyword evidence="1" id="KW-0596">Phosphopantetheine</keyword>
<dbReference type="InterPro" id="IPR036291">
    <property type="entry name" value="NAD(P)-bd_dom_sf"/>
</dbReference>
<evidence type="ECO:0000256" key="3">
    <source>
        <dbReference type="SAM" id="Phobius"/>
    </source>
</evidence>
<dbReference type="Gene3D" id="3.40.50.720">
    <property type="entry name" value="NAD(P)-binding Rossmann-like Domain"/>
    <property type="match status" value="2"/>
</dbReference>
<dbReference type="STRING" id="1284197.S7ZZT3"/>
<dbReference type="OrthoDB" id="429813at2759"/>
<dbReference type="InterPro" id="IPR020845">
    <property type="entry name" value="AMP-binding_CS"/>
</dbReference>
<dbReference type="InterPro" id="IPR009081">
    <property type="entry name" value="PP-bd_ACP"/>
</dbReference>
<feature type="transmembrane region" description="Helical" evidence="3">
    <location>
        <begin position="227"/>
        <end position="249"/>
    </location>
</feature>
<feature type="domain" description="Carrier" evidence="4">
    <location>
        <begin position="555"/>
        <end position="631"/>
    </location>
</feature>
<reference evidence="5 6" key="1">
    <citation type="journal article" date="2013" name="PLoS Genet.">
        <title>Genomic mechanisms accounting for the adaptation to parasitism in nematode-trapping fungi.</title>
        <authorList>
            <person name="Meerupati T."/>
            <person name="Andersson K.M."/>
            <person name="Friman E."/>
            <person name="Kumar D."/>
            <person name="Tunlid A."/>
            <person name="Ahren D."/>
        </authorList>
    </citation>
    <scope>NUCLEOTIDE SEQUENCE [LARGE SCALE GENOMIC DNA]</scope>
    <source>
        <strain evidence="5 6">CBS 200.50</strain>
    </source>
</reference>
<sequence length="1060" mass="118176">MRVEKAILSSSERLLPHIFEERAKKNPQGVYCTLPNSLTSYTSGSRDITHLEAYNAINHVAWLIEKSLGRGTNFETVTYIGPNDPRYHIVVLAGIKTGYKVFLPSPRNSKVAHLSLLNKLECKKLICTNPEVPCVPMILEDYLMQKLPIPSLQELFDLKDVPVYPYDTTYENEKKNPVYVLHTSGSTGIPKPIIYTHEYIPRVINLNDSTTPEGYENLSRFATQGRFFVGLPCFHAAGLVFSLLVTSFWNNIPVFPPPAAPPVTSVFIDTAKNTEIDWAFLSPVIVDEVAQNPSYLDLVSKRIKYSIFGGGSVSQKSGDIFNSKIPLYLMLGSSECSNFAQLRALDFNQSDWNYFEFHPSANIEFRHRFDDLYEMVVVKKPDPYDQPVFLLFPDLNEFETKDLYTPHPTKPGLWQHKARIDDVIVFLNGEKTNPISFEHEVGNHPEISAAVVAGDQRFEACLLIEPVANRQLSSQERTELIERIWPVVSSANKACPAHAKVSKGKILFTDPTRPMMRAGKGTVQRQATLNLYAEDIDRLYAETHSNAASGRSNGTKILDITATIRDLVKEVTELNDIKDDDDFFALGVDSLQVLHLVKELKLKFPLQELNPSQVYTNPSVEALSNEILRVSGQPNGDASVSRDRKKVLTVVRERYEAFIDGFARGIKLYPQQRQLSAANLKMVLLTGSTGSLGSYLLHTLLADETVKHIYCLNRSADSRSVQISRNAERQLPTDFPQSRVTFLTSDLSEQQFGLEPSIYNKLASSSGRVQNLICFAALASTAPTLLFLSSVGAAGNCGKIAGVPTLVSEIILEDDDSPALMGYGESKYLAERILDYASKKLDIVTGVVRITQITGPSASARGWNRNEWFPSLVLSSGHMGALPESLGIMNNADPAGQTGGLDWIPVDQLSRIIAELSFGLSKKTSESSMHVFHTVNPNLITWKSLLPVVRDTLQKSLAEQPGITQADIQIIPYPEWLERLEKQSTSDSAGRGASGSREMAYWNPGMKLLEFYKSLLEQPQGDGRVRFDTRSTLQACGSMRDLETIKPEWMAAWIKHWVSE</sequence>
<dbReference type="OMA" id="WRYLHIN"/>
<accession>S7ZZT3</accession>
<dbReference type="Pfam" id="PF07993">
    <property type="entry name" value="NAD_binding_4"/>
    <property type="match status" value="2"/>
</dbReference>
<dbReference type="InterPro" id="IPR006162">
    <property type="entry name" value="Ppantetheine_attach_site"/>
</dbReference>
<dbReference type="SUPFAM" id="SSF51735">
    <property type="entry name" value="NAD(P)-binding Rossmann-fold domains"/>
    <property type="match status" value="1"/>
</dbReference>
<keyword evidence="3" id="KW-0812">Transmembrane</keyword>